<evidence type="ECO:0000313" key="10">
    <source>
        <dbReference type="EMBL" id="AST93558.1"/>
    </source>
</evidence>
<keyword evidence="5" id="KW-0067">ATP-binding</keyword>
<keyword evidence="4" id="KW-0418">Kinase</keyword>
<feature type="domain" description="Cytidylate kinase" evidence="9">
    <location>
        <begin position="3"/>
        <end position="206"/>
    </location>
</feature>
<dbReference type="PANTHER" id="PTHR43685">
    <property type="entry name" value="GLYCOSYLTRANSFERASE"/>
    <property type="match status" value="1"/>
</dbReference>
<comment type="catalytic activity">
    <reaction evidence="7">
        <text>CMP + ATP = CDP + ADP</text>
        <dbReference type="Rhea" id="RHEA:11600"/>
        <dbReference type="ChEBI" id="CHEBI:30616"/>
        <dbReference type="ChEBI" id="CHEBI:58069"/>
        <dbReference type="ChEBI" id="CHEBI:60377"/>
        <dbReference type="ChEBI" id="CHEBI:456216"/>
        <dbReference type="EC" id="2.7.4.25"/>
    </reaction>
</comment>
<dbReference type="SUPFAM" id="SSF52540">
    <property type="entry name" value="P-loop containing nucleoside triphosphate hydrolases"/>
    <property type="match status" value="1"/>
</dbReference>
<reference evidence="10 11" key="1">
    <citation type="submission" date="2016-12" db="EMBL/GenBank/DDBJ databases">
        <title>The whole genome sequencing and assembly of Bacillus cohnii DSM 6307T strain.</title>
        <authorList>
            <person name="Lee Y.-J."/>
            <person name="Yi H."/>
            <person name="Bahn Y.-S."/>
            <person name="Kim J.F."/>
            <person name="Lee D.-W."/>
        </authorList>
    </citation>
    <scope>NUCLEOTIDE SEQUENCE [LARGE SCALE GENOMIC DNA]</scope>
    <source>
        <strain evidence="10 11">DSM 6307</strain>
    </source>
</reference>
<evidence type="ECO:0000256" key="2">
    <source>
        <dbReference type="ARBA" id="ARBA00022679"/>
    </source>
</evidence>
<name>A0A223KW48_9BACI</name>
<evidence type="ECO:0000259" key="8">
    <source>
        <dbReference type="Pfam" id="PF00535"/>
    </source>
</evidence>
<evidence type="ECO:0000256" key="1">
    <source>
        <dbReference type="ARBA" id="ARBA00012906"/>
    </source>
</evidence>
<keyword evidence="11" id="KW-1185">Reference proteome</keyword>
<evidence type="ECO:0000256" key="5">
    <source>
        <dbReference type="ARBA" id="ARBA00022840"/>
    </source>
</evidence>
<keyword evidence="2" id="KW-0808">Transferase</keyword>
<dbReference type="STRING" id="1314751.GCA_001591425_01871"/>
<dbReference type="GO" id="GO:0006139">
    <property type="term" value="P:nucleobase-containing compound metabolic process"/>
    <property type="evidence" value="ECO:0007669"/>
    <property type="project" value="InterPro"/>
</dbReference>
<organism evidence="10 11">
    <name type="scientific">Sutcliffiella cohnii</name>
    <dbReference type="NCBI Taxonomy" id="33932"/>
    <lineage>
        <taxon>Bacteria</taxon>
        <taxon>Bacillati</taxon>
        <taxon>Bacillota</taxon>
        <taxon>Bacilli</taxon>
        <taxon>Bacillales</taxon>
        <taxon>Bacillaceae</taxon>
        <taxon>Sutcliffiella</taxon>
    </lineage>
</organism>
<dbReference type="Pfam" id="PF02224">
    <property type="entry name" value="Cytidylate_kin"/>
    <property type="match status" value="1"/>
</dbReference>
<proteinExistence type="predicted"/>
<evidence type="ECO:0000256" key="7">
    <source>
        <dbReference type="ARBA" id="ARBA00048478"/>
    </source>
</evidence>
<dbReference type="Proteomes" id="UP000215224">
    <property type="component" value="Chromosome"/>
</dbReference>
<dbReference type="GO" id="GO:0005524">
    <property type="term" value="F:ATP binding"/>
    <property type="evidence" value="ECO:0007669"/>
    <property type="project" value="UniProtKB-KW"/>
</dbReference>
<dbReference type="InterPro" id="IPR050834">
    <property type="entry name" value="Glycosyltransf_2"/>
</dbReference>
<dbReference type="PANTHER" id="PTHR43685:SF3">
    <property type="entry name" value="SLR2126 PROTEIN"/>
    <property type="match status" value="1"/>
</dbReference>
<sequence>MIITVDGTSGAGKSAFANELANSLGIKHISLGFIFRAIAWCLINDNSENKLSVSYTNNYNSYPTIMFDGKNITREIQGNLAIEKIVSSVGAQKRYEEIAYSIIKKHLGSESAVIEGRNTHGFFPNAILNIILDAKRDERFNRNRRELERTNKIKDIEEFLYYNKKRDENDQKRSVGSLQVTEDMFYIDTTNTSLEENVKMVMDKIECIEKRERILASVIIPAYNRSNHLKECLHYLEKQNISSVKYEIIVVDDQSTDDTREVVATFPGVRYIQNNGKRGPGSARNKGVAIARGEVIIFLDSDILVQEDFILTHIDYHNKSSRTVVLGARRHLPEHIDYIPKNKIKMESREVLISKYSQDINYLMHPWSLCYTCIVSLPSFLAKSTTFNEDFKGWGMEDIEWGYRLHNNNVRWLFSNRSIGYHLYHDRNMNDKKFNQWKLNLEHFLQLHRGEDAKKFEMFSSVFDPNIKANYMEIYEEFNPREEYGEVKILNIQNDANDNFFNYIQKKFLLIKEEVELVILVVPSHHLNTILIYSQFLNNIIPFIVFTVNQWEENKETILESIKNKINIQW</sequence>
<dbReference type="InterPro" id="IPR027417">
    <property type="entry name" value="P-loop_NTPase"/>
</dbReference>
<dbReference type="AlphaFoldDB" id="A0A223KW48"/>
<evidence type="ECO:0000313" key="11">
    <source>
        <dbReference type="Proteomes" id="UP000215224"/>
    </source>
</evidence>
<accession>A0A223KW48</accession>
<dbReference type="EC" id="2.7.4.25" evidence="1"/>
<dbReference type="Gene3D" id="3.40.50.300">
    <property type="entry name" value="P-loop containing nucleotide triphosphate hydrolases"/>
    <property type="match status" value="1"/>
</dbReference>
<dbReference type="KEGG" id="bcoh:BC6307_20955"/>
<dbReference type="SUPFAM" id="SSF53448">
    <property type="entry name" value="Nucleotide-diphospho-sugar transferases"/>
    <property type="match status" value="1"/>
</dbReference>
<dbReference type="InterPro" id="IPR011994">
    <property type="entry name" value="Cytidylate_kinase_dom"/>
</dbReference>
<evidence type="ECO:0000259" key="9">
    <source>
        <dbReference type="Pfam" id="PF02224"/>
    </source>
</evidence>
<dbReference type="EMBL" id="CP018866">
    <property type="protein sequence ID" value="AST93558.1"/>
    <property type="molecule type" value="Genomic_DNA"/>
</dbReference>
<comment type="catalytic activity">
    <reaction evidence="6">
        <text>dCMP + ATP = dCDP + ADP</text>
        <dbReference type="Rhea" id="RHEA:25094"/>
        <dbReference type="ChEBI" id="CHEBI:30616"/>
        <dbReference type="ChEBI" id="CHEBI:57566"/>
        <dbReference type="ChEBI" id="CHEBI:58593"/>
        <dbReference type="ChEBI" id="CHEBI:456216"/>
        <dbReference type="EC" id="2.7.4.25"/>
    </reaction>
</comment>
<dbReference type="InterPro" id="IPR029044">
    <property type="entry name" value="Nucleotide-diphossugar_trans"/>
</dbReference>
<dbReference type="Pfam" id="PF00535">
    <property type="entry name" value="Glycos_transf_2"/>
    <property type="match status" value="1"/>
</dbReference>
<gene>
    <name evidence="10" type="ORF">BC6307_20955</name>
</gene>
<evidence type="ECO:0000256" key="4">
    <source>
        <dbReference type="ARBA" id="ARBA00022777"/>
    </source>
</evidence>
<evidence type="ECO:0000256" key="3">
    <source>
        <dbReference type="ARBA" id="ARBA00022741"/>
    </source>
</evidence>
<keyword evidence="3" id="KW-0547">Nucleotide-binding</keyword>
<evidence type="ECO:0000256" key="6">
    <source>
        <dbReference type="ARBA" id="ARBA00047615"/>
    </source>
</evidence>
<dbReference type="Gene3D" id="3.90.550.10">
    <property type="entry name" value="Spore Coat Polysaccharide Biosynthesis Protein SpsA, Chain A"/>
    <property type="match status" value="1"/>
</dbReference>
<protein>
    <recommendedName>
        <fullName evidence="1">(d)CMP kinase</fullName>
        <ecNumber evidence="1">2.7.4.25</ecNumber>
    </recommendedName>
</protein>
<dbReference type="InterPro" id="IPR001173">
    <property type="entry name" value="Glyco_trans_2-like"/>
</dbReference>
<dbReference type="CDD" id="cd00761">
    <property type="entry name" value="Glyco_tranf_GTA_type"/>
    <property type="match status" value="1"/>
</dbReference>
<dbReference type="GO" id="GO:0036431">
    <property type="term" value="F:dCMP kinase activity"/>
    <property type="evidence" value="ECO:0007669"/>
    <property type="project" value="InterPro"/>
</dbReference>
<dbReference type="RefSeq" id="WP_066415095.1">
    <property type="nucleotide sequence ID" value="NZ_CP018866.1"/>
</dbReference>
<feature type="domain" description="Glycosyltransferase 2-like" evidence="8">
    <location>
        <begin position="217"/>
        <end position="345"/>
    </location>
</feature>